<dbReference type="EMBL" id="CM055739">
    <property type="protein sequence ID" value="KAJ8004176.1"/>
    <property type="molecule type" value="Genomic_DNA"/>
</dbReference>
<evidence type="ECO:0000313" key="2">
    <source>
        <dbReference type="Proteomes" id="UP001157502"/>
    </source>
</evidence>
<evidence type="ECO:0000313" key="1">
    <source>
        <dbReference type="EMBL" id="KAJ8004176.1"/>
    </source>
</evidence>
<dbReference type="Proteomes" id="UP001157502">
    <property type="component" value="Chromosome 12"/>
</dbReference>
<sequence length="114" mass="12453">MRQAPVGASIVMEMNGQADTDAIRVGKLLSVAQKETLRVRRSPWRRPRPIPDGFHVSEPVPPPPLHPHVESRSAAASPRPPGQFVWPLCGGSREPGRERGPSLGPESASHPFRM</sequence>
<accession>A0ACC2GKY5</accession>
<reference evidence="1" key="1">
    <citation type="submission" date="2021-05" db="EMBL/GenBank/DDBJ databases">
        <authorList>
            <person name="Pan Q."/>
            <person name="Jouanno E."/>
            <person name="Zahm M."/>
            <person name="Klopp C."/>
            <person name="Cabau C."/>
            <person name="Louis A."/>
            <person name="Berthelot C."/>
            <person name="Parey E."/>
            <person name="Roest Crollius H."/>
            <person name="Montfort J."/>
            <person name="Robinson-Rechavi M."/>
            <person name="Bouchez O."/>
            <person name="Lampietro C."/>
            <person name="Lopez Roques C."/>
            <person name="Donnadieu C."/>
            <person name="Postlethwait J."/>
            <person name="Bobe J."/>
            <person name="Dillon D."/>
            <person name="Chandos A."/>
            <person name="von Hippel F."/>
            <person name="Guiguen Y."/>
        </authorList>
    </citation>
    <scope>NUCLEOTIDE SEQUENCE</scope>
    <source>
        <strain evidence="1">YG-Jan2019</strain>
    </source>
</reference>
<comment type="caution">
    <text evidence="1">The sequence shown here is derived from an EMBL/GenBank/DDBJ whole genome shotgun (WGS) entry which is preliminary data.</text>
</comment>
<organism evidence="1 2">
    <name type="scientific">Dallia pectoralis</name>
    <name type="common">Alaska blackfish</name>
    <dbReference type="NCBI Taxonomy" id="75939"/>
    <lineage>
        <taxon>Eukaryota</taxon>
        <taxon>Metazoa</taxon>
        <taxon>Chordata</taxon>
        <taxon>Craniata</taxon>
        <taxon>Vertebrata</taxon>
        <taxon>Euteleostomi</taxon>
        <taxon>Actinopterygii</taxon>
        <taxon>Neopterygii</taxon>
        <taxon>Teleostei</taxon>
        <taxon>Protacanthopterygii</taxon>
        <taxon>Esociformes</taxon>
        <taxon>Umbridae</taxon>
        <taxon>Dallia</taxon>
    </lineage>
</organism>
<proteinExistence type="predicted"/>
<protein>
    <submittedName>
        <fullName evidence="1">Uncharacterized protein</fullName>
    </submittedName>
</protein>
<gene>
    <name evidence="1" type="ORF">DPEC_G00156060</name>
</gene>
<name>A0ACC2GKY5_DALPE</name>
<keyword evidence="2" id="KW-1185">Reference proteome</keyword>